<feature type="compositionally biased region" description="Polar residues" evidence="1">
    <location>
        <begin position="82"/>
        <end position="111"/>
    </location>
</feature>
<keyword evidence="2" id="KW-0472">Membrane</keyword>
<keyword evidence="2" id="KW-0812">Transmembrane</keyword>
<reference evidence="3 4" key="1">
    <citation type="journal article" date="2016" name="Genome Biol. Evol.">
        <title>Divergent and convergent evolution of fungal pathogenicity.</title>
        <authorList>
            <person name="Shang Y."/>
            <person name="Xiao G."/>
            <person name="Zheng P."/>
            <person name="Cen K."/>
            <person name="Zhan S."/>
            <person name="Wang C."/>
        </authorList>
    </citation>
    <scope>NUCLEOTIDE SEQUENCE [LARGE SCALE GENOMIC DNA]</scope>
    <source>
        <strain evidence="3 4">RCEF 1005</strain>
    </source>
</reference>
<keyword evidence="2" id="KW-1133">Transmembrane helix</keyword>
<keyword evidence="4" id="KW-1185">Reference proteome</keyword>
<gene>
    <name evidence="3" type="ORF">LEL_09909</name>
</gene>
<feature type="compositionally biased region" description="Basic and acidic residues" evidence="1">
    <location>
        <begin position="227"/>
        <end position="237"/>
    </location>
</feature>
<name>A0A168BGQ2_CORDF</name>
<feature type="region of interest" description="Disordered" evidence="1">
    <location>
        <begin position="193"/>
        <end position="237"/>
    </location>
</feature>
<proteinExistence type="predicted"/>
<evidence type="ECO:0000256" key="2">
    <source>
        <dbReference type="SAM" id="Phobius"/>
    </source>
</evidence>
<dbReference type="STRING" id="1081108.A0A168BGQ2"/>
<dbReference type="OrthoDB" id="5235700at2759"/>
<feature type="compositionally biased region" description="Pro residues" evidence="1">
    <location>
        <begin position="208"/>
        <end position="221"/>
    </location>
</feature>
<protein>
    <submittedName>
        <fullName evidence="3">Uncharacterized protein</fullName>
    </submittedName>
</protein>
<accession>A0A168BGQ2</accession>
<evidence type="ECO:0000313" key="4">
    <source>
        <dbReference type="Proteomes" id="UP000076881"/>
    </source>
</evidence>
<dbReference type="AlphaFoldDB" id="A0A168BGQ2"/>
<feature type="region of interest" description="Disordered" evidence="1">
    <location>
        <begin position="58"/>
        <end position="119"/>
    </location>
</feature>
<dbReference type="Proteomes" id="UP000076881">
    <property type="component" value="Unassembled WGS sequence"/>
</dbReference>
<comment type="caution">
    <text evidence="3">The sequence shown here is derived from an EMBL/GenBank/DDBJ whole genome shotgun (WGS) entry which is preliminary data.</text>
</comment>
<feature type="transmembrane region" description="Helical" evidence="2">
    <location>
        <begin position="29"/>
        <end position="48"/>
    </location>
</feature>
<sequence length="292" mass="31786">MAGTNRDALYGRPSGSRSFIFNSKQPTKTAVLTGVAVFCFLLFVRFGLHRGVAWMRQSRSRRFSHTQEQTRPTPPILDEKMPQTSRCHSRPASQEPCSSTGDSDASTSFSAPSAVPERQQRRLLTRLPPPPPLTPPELSATIFACDEDVDGFMSQPNPDYMSATSSTPFEDAQPTPRRRSYMKTFTIGTPMVASEDGAFPDSSFGPGAYPPSPLFSAPPPRSQSQMRAHEDDAPRPNVDVKGEIISVVNQDGEGWTRHTRVYGGGACLACAASGGQEGGFYGATVTPEEMRY</sequence>
<organism evidence="3 4">
    <name type="scientific">Akanthomyces lecanii RCEF 1005</name>
    <dbReference type="NCBI Taxonomy" id="1081108"/>
    <lineage>
        <taxon>Eukaryota</taxon>
        <taxon>Fungi</taxon>
        <taxon>Dikarya</taxon>
        <taxon>Ascomycota</taxon>
        <taxon>Pezizomycotina</taxon>
        <taxon>Sordariomycetes</taxon>
        <taxon>Hypocreomycetidae</taxon>
        <taxon>Hypocreales</taxon>
        <taxon>Cordycipitaceae</taxon>
        <taxon>Akanthomyces</taxon>
        <taxon>Cordyceps confragosa</taxon>
    </lineage>
</organism>
<evidence type="ECO:0000256" key="1">
    <source>
        <dbReference type="SAM" id="MobiDB-lite"/>
    </source>
</evidence>
<evidence type="ECO:0000313" key="3">
    <source>
        <dbReference type="EMBL" id="OAA70093.1"/>
    </source>
</evidence>
<dbReference type="EMBL" id="AZHF01000010">
    <property type="protein sequence ID" value="OAA70093.1"/>
    <property type="molecule type" value="Genomic_DNA"/>
</dbReference>